<dbReference type="InterPro" id="IPR051786">
    <property type="entry name" value="ASN_synthetase/amidase"/>
</dbReference>
<evidence type="ECO:0000259" key="4">
    <source>
        <dbReference type="Pfam" id="PF00733"/>
    </source>
</evidence>
<accession>A0ABT9GMC2</accession>
<organism evidence="5 6">
    <name type="scientific">Alkalimonas delamerensis</name>
    <dbReference type="NCBI Taxonomy" id="265981"/>
    <lineage>
        <taxon>Bacteria</taxon>
        <taxon>Pseudomonadati</taxon>
        <taxon>Pseudomonadota</taxon>
        <taxon>Gammaproteobacteria</taxon>
        <taxon>Alkalimonas</taxon>
    </lineage>
</organism>
<proteinExistence type="predicted"/>
<dbReference type="PANTHER" id="PTHR43284:SF1">
    <property type="entry name" value="ASPARAGINE SYNTHETASE"/>
    <property type="match status" value="1"/>
</dbReference>
<comment type="pathway">
    <text evidence="1">Amino-acid biosynthesis; L-asparagine biosynthesis; L-asparagine from L-aspartate (L-Gln route): step 1/1.</text>
</comment>
<evidence type="ECO:0000256" key="3">
    <source>
        <dbReference type="ARBA" id="ARBA00048741"/>
    </source>
</evidence>
<evidence type="ECO:0000313" key="5">
    <source>
        <dbReference type="EMBL" id="MDP4528125.1"/>
    </source>
</evidence>
<dbReference type="RefSeq" id="WP_305944277.1">
    <property type="nucleotide sequence ID" value="NZ_JAUZVY010000001.1"/>
</dbReference>
<dbReference type="PANTHER" id="PTHR43284">
    <property type="entry name" value="ASPARAGINE SYNTHETASE (GLUTAMINE-HYDROLYZING)"/>
    <property type="match status" value="1"/>
</dbReference>
<dbReference type="InterPro" id="IPR029055">
    <property type="entry name" value="Ntn_hydrolases_N"/>
</dbReference>
<dbReference type="SUPFAM" id="SSF56235">
    <property type="entry name" value="N-terminal nucleophile aminohydrolases (Ntn hydrolases)"/>
    <property type="match status" value="1"/>
</dbReference>
<dbReference type="Gene3D" id="3.40.50.620">
    <property type="entry name" value="HUPs"/>
    <property type="match status" value="1"/>
</dbReference>
<dbReference type="InterPro" id="IPR014729">
    <property type="entry name" value="Rossmann-like_a/b/a_fold"/>
</dbReference>
<dbReference type="SUPFAM" id="SSF52402">
    <property type="entry name" value="Adenine nucleotide alpha hydrolases-like"/>
    <property type="match status" value="1"/>
</dbReference>
<dbReference type="Pfam" id="PF00733">
    <property type="entry name" value="Asn_synthase"/>
    <property type="match status" value="1"/>
</dbReference>
<comment type="caution">
    <text evidence="5">The sequence shown here is derived from an EMBL/GenBank/DDBJ whole genome shotgun (WGS) entry which is preliminary data.</text>
</comment>
<dbReference type="EC" id="6.3.5.4" evidence="2"/>
<evidence type="ECO:0000256" key="1">
    <source>
        <dbReference type="ARBA" id="ARBA00005187"/>
    </source>
</evidence>
<reference evidence="5 6" key="1">
    <citation type="submission" date="2023-08" db="EMBL/GenBank/DDBJ databases">
        <authorList>
            <person name="Joshi A."/>
            <person name="Thite S."/>
        </authorList>
    </citation>
    <scope>NUCLEOTIDE SEQUENCE [LARGE SCALE GENOMIC DNA]</scope>
    <source>
        <strain evidence="5 6">1E1</strain>
    </source>
</reference>
<dbReference type="InterPro" id="IPR001962">
    <property type="entry name" value="Asn_synthase"/>
</dbReference>
<gene>
    <name evidence="5" type="ORF">Q3O59_03655</name>
</gene>
<feature type="domain" description="Asparagine synthetase" evidence="4">
    <location>
        <begin position="160"/>
        <end position="404"/>
    </location>
</feature>
<sequence>MAASAFFELGTKQDFCLRLRIEQQRLIFEGEPQGFVGYRLDKACDDGVFVRWHYQDGRFTLTTDRLGLFPLYYLKTKHGLLLSNSVPLIRQQHELDVDTEALSLFLRLGFYLGSDTAFKGLLRPEGQLNIRADSSGIQLDTVRPTPAAPAGSHTVACYQRLMEASLALVCEEKQPLYMPLTGGKDSRHIFLSLARQNIKPDLCYTVSVLAPHYNDDVAIGQKLAALLAVEHKVLAADQSLIPSECSKNLKTNFESRDHSWAAPAAQFFEQAPTGIVLDGFGGDVLSQSSVITAQMHQLYRQQDWRGLIRAFVKDNRYFDCWLNRQHQAFIASDVLLEQRLVQELSKYRSDINPMAQFFFWNRSRRSIAISSIRYLSGQSTAFMPFMQKDLVDFLFTLPVEQYFSNCFHSDTIQQLVPASRALAFSQQQVAGSQLNYRQWQRLLTAFLCYLGSNSLLSPARKLRASCLALSSVRDRSQLVRLLFSFRKIAYLQGVLMHADWKPGRDG</sequence>
<comment type="catalytic activity">
    <reaction evidence="3">
        <text>L-aspartate + L-glutamine + ATP + H2O = L-asparagine + L-glutamate + AMP + diphosphate + H(+)</text>
        <dbReference type="Rhea" id="RHEA:12228"/>
        <dbReference type="ChEBI" id="CHEBI:15377"/>
        <dbReference type="ChEBI" id="CHEBI:15378"/>
        <dbReference type="ChEBI" id="CHEBI:29985"/>
        <dbReference type="ChEBI" id="CHEBI:29991"/>
        <dbReference type="ChEBI" id="CHEBI:30616"/>
        <dbReference type="ChEBI" id="CHEBI:33019"/>
        <dbReference type="ChEBI" id="CHEBI:58048"/>
        <dbReference type="ChEBI" id="CHEBI:58359"/>
        <dbReference type="ChEBI" id="CHEBI:456215"/>
        <dbReference type="EC" id="6.3.5.4"/>
    </reaction>
</comment>
<protein>
    <recommendedName>
        <fullName evidence="2">asparagine synthase (glutamine-hydrolyzing)</fullName>
        <ecNumber evidence="2">6.3.5.4</ecNumber>
    </recommendedName>
</protein>
<dbReference type="Proteomes" id="UP001236258">
    <property type="component" value="Unassembled WGS sequence"/>
</dbReference>
<evidence type="ECO:0000313" key="6">
    <source>
        <dbReference type="Proteomes" id="UP001236258"/>
    </source>
</evidence>
<dbReference type="EMBL" id="JAUZVY010000001">
    <property type="protein sequence ID" value="MDP4528125.1"/>
    <property type="molecule type" value="Genomic_DNA"/>
</dbReference>
<evidence type="ECO:0000256" key="2">
    <source>
        <dbReference type="ARBA" id="ARBA00012737"/>
    </source>
</evidence>
<keyword evidence="6" id="KW-1185">Reference proteome</keyword>
<name>A0ABT9GMC2_9GAMM</name>